<dbReference type="AlphaFoldDB" id="A0AAD2FSR3"/>
<dbReference type="InterPro" id="IPR029903">
    <property type="entry name" value="RmlD-like-bd"/>
</dbReference>
<evidence type="ECO:0000256" key="2">
    <source>
        <dbReference type="ARBA" id="ARBA00005959"/>
    </source>
</evidence>
<keyword evidence="6" id="KW-0413">Isomerase</keyword>
<dbReference type="HAMAP" id="MF_00956">
    <property type="entry name" value="GDP_fucose_synth"/>
    <property type="match status" value="1"/>
</dbReference>
<keyword evidence="5" id="KW-0560">Oxidoreductase</keyword>
<dbReference type="InterPro" id="IPR028614">
    <property type="entry name" value="GDP_fucose/colitose_synth"/>
</dbReference>
<accession>A0AAD2FSR3</accession>
<dbReference type="CDD" id="cd05239">
    <property type="entry name" value="GDP_FS_SDR_e"/>
    <property type="match status" value="1"/>
</dbReference>
<organism evidence="9 10">
    <name type="scientific">Cylindrotheca closterium</name>
    <dbReference type="NCBI Taxonomy" id="2856"/>
    <lineage>
        <taxon>Eukaryota</taxon>
        <taxon>Sar</taxon>
        <taxon>Stramenopiles</taxon>
        <taxon>Ochrophyta</taxon>
        <taxon>Bacillariophyta</taxon>
        <taxon>Bacillariophyceae</taxon>
        <taxon>Bacillariophycidae</taxon>
        <taxon>Bacillariales</taxon>
        <taxon>Bacillariaceae</taxon>
        <taxon>Cylindrotheca</taxon>
    </lineage>
</organism>
<protein>
    <recommendedName>
        <fullName evidence="3">GDP-L-fucose synthase</fullName>
        <ecNumber evidence="3">1.1.1.271</ecNumber>
    </recommendedName>
</protein>
<dbReference type="Pfam" id="PF04321">
    <property type="entry name" value="RmlD_sub_bind"/>
    <property type="match status" value="1"/>
</dbReference>
<evidence type="ECO:0000256" key="4">
    <source>
        <dbReference type="ARBA" id="ARBA00022857"/>
    </source>
</evidence>
<evidence type="ECO:0000256" key="3">
    <source>
        <dbReference type="ARBA" id="ARBA00012371"/>
    </source>
</evidence>
<dbReference type="Gene3D" id="3.90.25.10">
    <property type="entry name" value="UDP-galactose 4-epimerase, domain 1"/>
    <property type="match status" value="1"/>
</dbReference>
<reference evidence="9" key="1">
    <citation type="submission" date="2023-08" db="EMBL/GenBank/DDBJ databases">
        <authorList>
            <person name="Audoor S."/>
            <person name="Bilcke G."/>
        </authorList>
    </citation>
    <scope>NUCLEOTIDE SEQUENCE</scope>
</reference>
<evidence type="ECO:0000313" key="10">
    <source>
        <dbReference type="Proteomes" id="UP001295423"/>
    </source>
</evidence>
<dbReference type="Pfam" id="PF01370">
    <property type="entry name" value="Epimerase"/>
    <property type="match status" value="1"/>
</dbReference>
<feature type="domain" description="RmlD-like substrate binding" evidence="8">
    <location>
        <begin position="6"/>
        <end position="299"/>
    </location>
</feature>
<keyword evidence="10" id="KW-1185">Reference proteome</keyword>
<gene>
    <name evidence="9" type="ORF">CYCCA115_LOCUS13292</name>
</gene>
<dbReference type="InterPro" id="IPR036291">
    <property type="entry name" value="NAD(P)-bd_dom_sf"/>
</dbReference>
<evidence type="ECO:0000256" key="6">
    <source>
        <dbReference type="ARBA" id="ARBA00023235"/>
    </source>
</evidence>
<comment type="caution">
    <text evidence="9">The sequence shown here is derived from an EMBL/GenBank/DDBJ whole genome shotgun (WGS) entry which is preliminary data.</text>
</comment>
<evidence type="ECO:0000259" key="8">
    <source>
        <dbReference type="Pfam" id="PF04321"/>
    </source>
</evidence>
<comment type="pathway">
    <text evidence="1">Nucleotide-sugar biosynthesis; GDP-L-fucose biosynthesis via de novo pathway; GDP-L-fucose from GDP-alpha-D-mannose: step 2/2.</text>
</comment>
<dbReference type="EMBL" id="CAKOGP040001792">
    <property type="protein sequence ID" value="CAJ1951896.1"/>
    <property type="molecule type" value="Genomic_DNA"/>
</dbReference>
<evidence type="ECO:0000256" key="5">
    <source>
        <dbReference type="ARBA" id="ARBA00023002"/>
    </source>
</evidence>
<dbReference type="EC" id="1.1.1.271" evidence="3"/>
<name>A0AAD2FSR3_9STRA</name>
<dbReference type="PANTHER" id="PTHR43238:SF1">
    <property type="entry name" value="GDP-L-FUCOSE SYNTHASE"/>
    <property type="match status" value="1"/>
</dbReference>
<dbReference type="SUPFAM" id="SSF51735">
    <property type="entry name" value="NAD(P)-binding Rossmann-fold domains"/>
    <property type="match status" value="2"/>
</dbReference>
<evidence type="ECO:0000259" key="7">
    <source>
        <dbReference type="Pfam" id="PF01370"/>
    </source>
</evidence>
<evidence type="ECO:0000313" key="9">
    <source>
        <dbReference type="EMBL" id="CAJ1951896.1"/>
    </source>
</evidence>
<comment type="similarity">
    <text evidence="2">Belongs to the NAD(P)-dependent epimerase/dehydratase family. Fucose synthase subfamily.</text>
</comment>
<sequence>MVKTIRVLLTGGSGFLGQHLLSTWMKNGPVISSSKETNGNNNKEEEEVEYVIFALYQRSTAFPKAISENPCHKNIHITPYKCDITSQADVDKLFLNNSFDVCLHTAAMSQQKECLENPTGAKALNVPTFLFEKLKDKVPLVALSTDQVYDGTKDCLKDGFYKADGETIRAMTVYGKSKVEMESYLQDNLGSSKVPTLLLRSTIIVGPTPPFVDAHSTFLHFVASRENQNTSFFTNEFRTLVGVKHVCRVLDWMVRNVSTATTGGIQVFHLGGPVRSSRFEMAQVVFDRFQFDKSVLEKAERSPPFPLDLSLDSTKLEKLTGIVHEPKTMEGLVAETFPRKLVLVTGGSGLAGSAIQDYIQKTGAKNDEEWVFLSTKDGDLRKRSDTVAIFEKYSPTHVIHLAAKIGGLFAAMSQKVEFFRENVLINDNVMECCRIYKVEKLVSYLSTCIYPAKVTYPIDETMLHIGPPHHTNETYAYAKRLLDVMNRAYAEEYGCNFTSVIPTNIFGHHDNFSIEGGHVIPGLIHKCYIAKRDKTPFTIWGSGTPLRQFIYNNDLAELTVWAMREYHDPTCLTLSGDEQDEVSIKDAALCVAKAMGFEGEVKFDTSKNDGQYKKTASNSRFRALRPEYKFTPFETAIQETVDWFVENFETARK</sequence>
<keyword evidence="4" id="KW-0521">NADP</keyword>
<dbReference type="GO" id="GO:0016853">
    <property type="term" value="F:isomerase activity"/>
    <property type="evidence" value="ECO:0007669"/>
    <property type="project" value="UniProtKB-KW"/>
</dbReference>
<dbReference type="InterPro" id="IPR001509">
    <property type="entry name" value="Epimerase_deHydtase"/>
</dbReference>
<feature type="domain" description="NAD-dependent epimerase/dehydratase" evidence="7">
    <location>
        <begin position="342"/>
        <end position="566"/>
    </location>
</feature>
<dbReference type="Proteomes" id="UP001295423">
    <property type="component" value="Unassembled WGS sequence"/>
</dbReference>
<dbReference type="GO" id="GO:0050577">
    <property type="term" value="F:GDP-L-fucose synthase activity"/>
    <property type="evidence" value="ECO:0007669"/>
    <property type="project" value="UniProtKB-EC"/>
</dbReference>
<dbReference type="Gene3D" id="3.40.50.720">
    <property type="entry name" value="NAD(P)-binding Rossmann-like Domain"/>
    <property type="match status" value="2"/>
</dbReference>
<proteinExistence type="inferred from homology"/>
<evidence type="ECO:0000256" key="1">
    <source>
        <dbReference type="ARBA" id="ARBA00004883"/>
    </source>
</evidence>
<dbReference type="PANTHER" id="PTHR43238">
    <property type="entry name" value="GDP-L-FUCOSE SYNTHASE"/>
    <property type="match status" value="1"/>
</dbReference>